<dbReference type="HOGENOM" id="CLU_3032081_0_0_1"/>
<proteinExistence type="predicted"/>
<sequence length="55" mass="6587">MSNHPVLEEEYILFWLVRFQVAISLSSCRLKNEKARGSRNVKKLRRFDSSETIRF</sequence>
<name>G2Y664_BOTF4</name>
<dbReference type="Proteomes" id="UP000008177">
    <property type="component" value="Unplaced contigs"/>
</dbReference>
<accession>G2Y664</accession>
<evidence type="ECO:0000313" key="1">
    <source>
        <dbReference type="EMBL" id="CCD48116.1"/>
    </source>
</evidence>
<protein>
    <submittedName>
        <fullName evidence="1">Uncharacterized protein</fullName>
    </submittedName>
</protein>
<dbReference type="AlphaFoldDB" id="G2Y664"/>
<evidence type="ECO:0000313" key="2">
    <source>
        <dbReference type="Proteomes" id="UP000008177"/>
    </source>
</evidence>
<gene>
    <name evidence="1" type="ORF">BofuT4_uP111290.1</name>
</gene>
<dbReference type="InParanoid" id="G2Y664"/>
<organism evidence="1 2">
    <name type="scientific">Botryotinia fuckeliana (strain T4)</name>
    <name type="common">Noble rot fungus</name>
    <name type="synonym">Botrytis cinerea</name>
    <dbReference type="NCBI Taxonomy" id="999810"/>
    <lineage>
        <taxon>Eukaryota</taxon>
        <taxon>Fungi</taxon>
        <taxon>Dikarya</taxon>
        <taxon>Ascomycota</taxon>
        <taxon>Pezizomycotina</taxon>
        <taxon>Leotiomycetes</taxon>
        <taxon>Helotiales</taxon>
        <taxon>Sclerotiniaceae</taxon>
        <taxon>Botrytis</taxon>
    </lineage>
</organism>
<dbReference type="EMBL" id="FQ790291">
    <property type="protein sequence ID" value="CCD48116.1"/>
    <property type="molecule type" value="Genomic_DNA"/>
</dbReference>
<reference evidence="2" key="1">
    <citation type="journal article" date="2011" name="PLoS Genet.">
        <title>Genomic analysis of the necrotrophic fungal pathogens Sclerotinia sclerotiorum and Botrytis cinerea.</title>
        <authorList>
            <person name="Amselem J."/>
            <person name="Cuomo C.A."/>
            <person name="van Kan J.A."/>
            <person name="Viaud M."/>
            <person name="Benito E.P."/>
            <person name="Couloux A."/>
            <person name="Coutinho P.M."/>
            <person name="de Vries R.P."/>
            <person name="Dyer P.S."/>
            <person name="Fillinger S."/>
            <person name="Fournier E."/>
            <person name="Gout L."/>
            <person name="Hahn M."/>
            <person name="Kohn L."/>
            <person name="Lapalu N."/>
            <person name="Plummer K.M."/>
            <person name="Pradier J.M."/>
            <person name="Quevillon E."/>
            <person name="Sharon A."/>
            <person name="Simon A."/>
            <person name="ten Have A."/>
            <person name="Tudzynski B."/>
            <person name="Tudzynski P."/>
            <person name="Wincker P."/>
            <person name="Andrew M."/>
            <person name="Anthouard V."/>
            <person name="Beever R.E."/>
            <person name="Beffa R."/>
            <person name="Benoit I."/>
            <person name="Bouzid O."/>
            <person name="Brault B."/>
            <person name="Chen Z."/>
            <person name="Choquer M."/>
            <person name="Collemare J."/>
            <person name="Cotton P."/>
            <person name="Danchin E.G."/>
            <person name="Da Silva C."/>
            <person name="Gautier A."/>
            <person name="Giraud C."/>
            <person name="Giraud T."/>
            <person name="Gonzalez C."/>
            <person name="Grossetete S."/>
            <person name="Guldener U."/>
            <person name="Henrissat B."/>
            <person name="Howlett B.J."/>
            <person name="Kodira C."/>
            <person name="Kretschmer M."/>
            <person name="Lappartient A."/>
            <person name="Leroch M."/>
            <person name="Levis C."/>
            <person name="Mauceli E."/>
            <person name="Neuveglise C."/>
            <person name="Oeser B."/>
            <person name="Pearson M."/>
            <person name="Poulain J."/>
            <person name="Poussereau N."/>
            <person name="Quesneville H."/>
            <person name="Rascle C."/>
            <person name="Schumacher J."/>
            <person name="Segurens B."/>
            <person name="Sexton A."/>
            <person name="Silva E."/>
            <person name="Sirven C."/>
            <person name="Soanes D.M."/>
            <person name="Talbot N.J."/>
            <person name="Templeton M."/>
            <person name="Yandava C."/>
            <person name="Yarden O."/>
            <person name="Zeng Q."/>
            <person name="Rollins J.A."/>
            <person name="Lebrun M.H."/>
            <person name="Dickman M."/>
        </authorList>
    </citation>
    <scope>NUCLEOTIDE SEQUENCE [LARGE SCALE GENOMIC DNA]</scope>
    <source>
        <strain evidence="2">T4</strain>
    </source>
</reference>